<gene>
    <name evidence="10" type="ORF">EHS13_00855</name>
</gene>
<dbReference type="Gene3D" id="1.10.3720.10">
    <property type="entry name" value="MetI-like"/>
    <property type="match status" value="1"/>
</dbReference>
<dbReference type="PANTHER" id="PTHR43357:SF4">
    <property type="entry name" value="INNER MEMBRANE ABC TRANSPORTER PERMEASE PROTEIN YDCV"/>
    <property type="match status" value="1"/>
</dbReference>
<reference evidence="11" key="1">
    <citation type="submission" date="2018-11" db="EMBL/GenBank/DDBJ databases">
        <title>Complete genome sequence of Paenibacillus sp. ML311-T8.</title>
        <authorList>
            <person name="Nam Y.-D."/>
            <person name="Kang J."/>
            <person name="Chung W.-H."/>
            <person name="Park Y.S."/>
        </authorList>
    </citation>
    <scope>NUCLEOTIDE SEQUENCE [LARGE SCALE GENOMIC DNA]</scope>
    <source>
        <strain evidence="11">ML311-T8</strain>
    </source>
</reference>
<dbReference type="PROSITE" id="PS50928">
    <property type="entry name" value="ABC_TM1"/>
    <property type="match status" value="1"/>
</dbReference>
<evidence type="ECO:0000256" key="1">
    <source>
        <dbReference type="ARBA" id="ARBA00004429"/>
    </source>
</evidence>
<dbReference type="Proteomes" id="UP000426246">
    <property type="component" value="Chromosome"/>
</dbReference>
<evidence type="ECO:0000313" key="11">
    <source>
        <dbReference type="Proteomes" id="UP000426246"/>
    </source>
</evidence>
<evidence type="ECO:0000256" key="7">
    <source>
        <dbReference type="ARBA" id="ARBA00023136"/>
    </source>
</evidence>
<keyword evidence="6 8" id="KW-1133">Transmembrane helix</keyword>
<dbReference type="EMBL" id="CP034235">
    <property type="protein sequence ID" value="QGQ99912.1"/>
    <property type="molecule type" value="Genomic_DNA"/>
</dbReference>
<organism evidence="10 11">
    <name type="scientific">Paenibacillus psychroresistens</name>
    <dbReference type="NCBI Taxonomy" id="1778678"/>
    <lineage>
        <taxon>Bacteria</taxon>
        <taxon>Bacillati</taxon>
        <taxon>Bacillota</taxon>
        <taxon>Bacilli</taxon>
        <taxon>Bacillales</taxon>
        <taxon>Paenibacillaceae</taxon>
        <taxon>Paenibacillus</taxon>
    </lineage>
</organism>
<feature type="transmembrane region" description="Helical" evidence="8">
    <location>
        <begin position="167"/>
        <end position="187"/>
    </location>
</feature>
<dbReference type="InterPro" id="IPR000515">
    <property type="entry name" value="MetI-like"/>
</dbReference>
<evidence type="ECO:0000256" key="8">
    <source>
        <dbReference type="RuleBase" id="RU363032"/>
    </source>
</evidence>
<evidence type="ECO:0000313" key="10">
    <source>
        <dbReference type="EMBL" id="QGQ99912.1"/>
    </source>
</evidence>
<dbReference type="OrthoDB" id="9782004at2"/>
<keyword evidence="5 8" id="KW-0812">Transmembrane</keyword>
<comment type="similarity">
    <text evidence="8">Belongs to the binding-protein-dependent transport system permease family.</text>
</comment>
<name>A0A6B8RVL5_9BACL</name>
<dbReference type="PANTHER" id="PTHR43357">
    <property type="entry name" value="INNER MEMBRANE ABC TRANSPORTER PERMEASE PROTEIN YDCV"/>
    <property type="match status" value="1"/>
</dbReference>
<evidence type="ECO:0000256" key="6">
    <source>
        <dbReference type="ARBA" id="ARBA00022989"/>
    </source>
</evidence>
<keyword evidence="2 8" id="KW-0813">Transport</keyword>
<feature type="transmembrane region" description="Helical" evidence="8">
    <location>
        <begin position="111"/>
        <end position="133"/>
    </location>
</feature>
<evidence type="ECO:0000256" key="2">
    <source>
        <dbReference type="ARBA" id="ARBA00022448"/>
    </source>
</evidence>
<dbReference type="GO" id="GO:0055085">
    <property type="term" value="P:transmembrane transport"/>
    <property type="evidence" value="ECO:0007669"/>
    <property type="project" value="InterPro"/>
</dbReference>
<sequence length="251" mass="28332">MLYLIIPLVATLLYSIANEWQNTVLPESWSLHWFQDLLTDKRFGAALWRTIMVCFLSVALNVLVLFPTIFIVVVYFPKWERVLNLIALLPYALPGVVAAVGLIKLYSSGPIAISGTIWILIGAYFVTILPYMYQGIRNSLRTVRAIELMDAAQLLGASKWQAFYKVIIPNVLSGLTVSILLSFSILFGEFVLTNLLVGGQFETIQIYLYRRMAESGHLASAVVICYFVLILLLSALILRMSKWIFRTTKVD</sequence>
<dbReference type="SUPFAM" id="SSF161098">
    <property type="entry name" value="MetI-like"/>
    <property type="match status" value="1"/>
</dbReference>
<evidence type="ECO:0000256" key="5">
    <source>
        <dbReference type="ARBA" id="ARBA00022692"/>
    </source>
</evidence>
<evidence type="ECO:0000259" key="9">
    <source>
        <dbReference type="PROSITE" id="PS50928"/>
    </source>
</evidence>
<feature type="transmembrane region" description="Helical" evidence="8">
    <location>
        <begin position="218"/>
        <end position="238"/>
    </location>
</feature>
<dbReference type="GO" id="GO:0005886">
    <property type="term" value="C:plasma membrane"/>
    <property type="evidence" value="ECO:0007669"/>
    <property type="project" value="UniProtKB-SubCell"/>
</dbReference>
<evidence type="ECO:0000256" key="3">
    <source>
        <dbReference type="ARBA" id="ARBA00022475"/>
    </source>
</evidence>
<proteinExistence type="inferred from homology"/>
<evidence type="ECO:0000256" key="4">
    <source>
        <dbReference type="ARBA" id="ARBA00022519"/>
    </source>
</evidence>
<protein>
    <submittedName>
        <fullName evidence="10">ABC transporter permease subunit</fullName>
    </submittedName>
</protein>
<feature type="domain" description="ABC transmembrane type-1" evidence="9">
    <location>
        <begin position="47"/>
        <end position="237"/>
    </location>
</feature>
<feature type="transmembrane region" description="Helical" evidence="8">
    <location>
        <begin position="82"/>
        <end position="105"/>
    </location>
</feature>
<dbReference type="Pfam" id="PF00528">
    <property type="entry name" value="BPD_transp_1"/>
    <property type="match status" value="1"/>
</dbReference>
<keyword evidence="7 8" id="KW-0472">Membrane</keyword>
<dbReference type="InterPro" id="IPR035906">
    <property type="entry name" value="MetI-like_sf"/>
</dbReference>
<keyword evidence="3" id="KW-1003">Cell membrane</keyword>
<dbReference type="KEGG" id="ppsc:EHS13_00855"/>
<feature type="transmembrane region" description="Helical" evidence="8">
    <location>
        <begin position="46"/>
        <end position="75"/>
    </location>
</feature>
<accession>A0A6B8RVL5</accession>
<dbReference type="AlphaFoldDB" id="A0A6B8RVL5"/>
<comment type="subcellular location">
    <subcellularLocation>
        <location evidence="1">Cell inner membrane</location>
        <topology evidence="1">Multi-pass membrane protein</topology>
    </subcellularLocation>
    <subcellularLocation>
        <location evidence="8">Cell membrane</location>
        <topology evidence="8">Multi-pass membrane protein</topology>
    </subcellularLocation>
</comment>
<keyword evidence="4" id="KW-0997">Cell inner membrane</keyword>
<keyword evidence="11" id="KW-1185">Reference proteome</keyword>
<dbReference type="CDD" id="cd06261">
    <property type="entry name" value="TM_PBP2"/>
    <property type="match status" value="1"/>
</dbReference>